<proteinExistence type="predicted"/>
<feature type="non-terminal residue" evidence="1">
    <location>
        <position position="254"/>
    </location>
</feature>
<dbReference type="EMBL" id="CAUYUJ010016708">
    <property type="protein sequence ID" value="CAK0868040.1"/>
    <property type="molecule type" value="Genomic_DNA"/>
</dbReference>
<gene>
    <name evidence="1" type="ORF">PCOR1329_LOCUS54824</name>
</gene>
<protein>
    <submittedName>
        <fullName evidence="1">Uncharacterized protein</fullName>
    </submittedName>
</protein>
<comment type="caution">
    <text evidence="1">The sequence shown here is derived from an EMBL/GenBank/DDBJ whole genome shotgun (WGS) entry which is preliminary data.</text>
</comment>
<sequence>MHGEAAVVLGQDGVDPDRFQVRVEKSGKVMAVKRTNLTPLGGKIELDEVEVLRKPLKERFFSELRKLLWNQTEESIAIATLASETVAQQELNKPFSIWSRMWQAWVALRATYPNPPQMYDCLQEAPGQFAHLEDEEGWGVVALTDLSRQMLIREKVPEPPTKKRKVVAENPRGKLDDMARALYNAMTMVGPKGTFAHVSTIGSDVTVRNLRNDKWFGVGKKKRKIEDMLREYPEVFYLEMRDGAIMVSLTEDAE</sequence>
<accession>A0ABN9V5C6</accession>
<reference evidence="1" key="1">
    <citation type="submission" date="2023-10" db="EMBL/GenBank/DDBJ databases">
        <authorList>
            <person name="Chen Y."/>
            <person name="Shah S."/>
            <person name="Dougan E. K."/>
            <person name="Thang M."/>
            <person name="Chan C."/>
        </authorList>
    </citation>
    <scope>NUCLEOTIDE SEQUENCE [LARGE SCALE GENOMIC DNA]</scope>
</reference>
<dbReference type="Proteomes" id="UP001189429">
    <property type="component" value="Unassembled WGS sequence"/>
</dbReference>
<keyword evidence="2" id="KW-1185">Reference proteome</keyword>
<evidence type="ECO:0000313" key="2">
    <source>
        <dbReference type="Proteomes" id="UP001189429"/>
    </source>
</evidence>
<name>A0ABN9V5C6_9DINO</name>
<evidence type="ECO:0000313" key="1">
    <source>
        <dbReference type="EMBL" id="CAK0868040.1"/>
    </source>
</evidence>
<organism evidence="1 2">
    <name type="scientific">Prorocentrum cordatum</name>
    <dbReference type="NCBI Taxonomy" id="2364126"/>
    <lineage>
        <taxon>Eukaryota</taxon>
        <taxon>Sar</taxon>
        <taxon>Alveolata</taxon>
        <taxon>Dinophyceae</taxon>
        <taxon>Prorocentrales</taxon>
        <taxon>Prorocentraceae</taxon>
        <taxon>Prorocentrum</taxon>
    </lineage>
</organism>